<dbReference type="InterPro" id="IPR050745">
    <property type="entry name" value="Multifunctional_regulatory"/>
</dbReference>
<dbReference type="Gene3D" id="1.25.40.20">
    <property type="entry name" value="Ankyrin repeat-containing domain"/>
    <property type="match status" value="2"/>
</dbReference>
<dbReference type="PANTHER" id="PTHR24189">
    <property type="entry name" value="MYOTROPHIN"/>
    <property type="match status" value="1"/>
</dbReference>
<feature type="region of interest" description="Disordered" evidence="4">
    <location>
        <begin position="148"/>
        <end position="185"/>
    </location>
</feature>
<evidence type="ECO:0000256" key="1">
    <source>
        <dbReference type="ARBA" id="ARBA00022737"/>
    </source>
</evidence>
<name>A0A9P4LFN8_9PLEO</name>
<accession>A0A9P4LFN8</accession>
<dbReference type="InterPro" id="IPR036770">
    <property type="entry name" value="Ankyrin_rpt-contain_sf"/>
</dbReference>
<dbReference type="OrthoDB" id="539213at2759"/>
<organism evidence="5 6">
    <name type="scientific">Setomelanomma holmii</name>
    <dbReference type="NCBI Taxonomy" id="210430"/>
    <lineage>
        <taxon>Eukaryota</taxon>
        <taxon>Fungi</taxon>
        <taxon>Dikarya</taxon>
        <taxon>Ascomycota</taxon>
        <taxon>Pezizomycotina</taxon>
        <taxon>Dothideomycetes</taxon>
        <taxon>Pleosporomycetidae</taxon>
        <taxon>Pleosporales</taxon>
        <taxon>Pleosporineae</taxon>
        <taxon>Phaeosphaeriaceae</taxon>
        <taxon>Setomelanomma</taxon>
    </lineage>
</organism>
<dbReference type="AlphaFoldDB" id="A0A9P4LFN8"/>
<keyword evidence="2 3" id="KW-0040">ANK repeat</keyword>
<evidence type="ECO:0000313" key="5">
    <source>
        <dbReference type="EMBL" id="KAF2023400.1"/>
    </source>
</evidence>
<dbReference type="PANTHER" id="PTHR24189:SF50">
    <property type="entry name" value="ANKYRIN REPEAT AND SOCS BOX PROTEIN 2"/>
    <property type="match status" value="1"/>
</dbReference>
<keyword evidence="1" id="KW-0677">Repeat</keyword>
<evidence type="ECO:0000256" key="2">
    <source>
        <dbReference type="ARBA" id="ARBA00023043"/>
    </source>
</evidence>
<sequence>VKNTWHALEFVRSTCHARNDARQLWERTNDLYLLIAKIESSVSDYEGRTLDTDILSIVRNALRSSNRTLDELARRCSNLGDKEDLAMIYRLTRPIYFTLSEKSIRKYEQQFQTHIMSMQIAFMLLDRGEKQQISSKLTNLLNRIDTSTTTDTFATEPPRSPTAGEIQRIDSPMKEVSEANTTASLASQPPLVDEILDLGSPIHLLTSKEQEAWRELSEPGSSPTSQTRERKISGSSLALLEAAKTTSTQTLQRLLDNGVSANSTDDRGYTALHISVEHDNVPAAEVLLSYGASITACLPTTPLLLAVQLTRPKFIKTFLTSQPTANLNAVDASEWTLIHHAVNHTSPIALQTLLLAAKTHNLDLDLNASCDRSWTPLMHLAERAHVPNNLVMAKALLAHGADINAKDAVGFPALYYAVITGAPLTQRNKFVALLVEMRADVEMAMAKVPKRVAQRFWGLRTKETGRRDSGVGEKDNMGA</sequence>
<reference evidence="5" key="1">
    <citation type="journal article" date="2020" name="Stud. Mycol.">
        <title>101 Dothideomycetes genomes: a test case for predicting lifestyles and emergence of pathogens.</title>
        <authorList>
            <person name="Haridas S."/>
            <person name="Albert R."/>
            <person name="Binder M."/>
            <person name="Bloem J."/>
            <person name="Labutti K."/>
            <person name="Salamov A."/>
            <person name="Andreopoulos B."/>
            <person name="Baker S."/>
            <person name="Barry K."/>
            <person name="Bills G."/>
            <person name="Bluhm B."/>
            <person name="Cannon C."/>
            <person name="Castanera R."/>
            <person name="Culley D."/>
            <person name="Daum C."/>
            <person name="Ezra D."/>
            <person name="Gonzalez J."/>
            <person name="Henrissat B."/>
            <person name="Kuo A."/>
            <person name="Liang C."/>
            <person name="Lipzen A."/>
            <person name="Lutzoni F."/>
            <person name="Magnuson J."/>
            <person name="Mondo S."/>
            <person name="Nolan M."/>
            <person name="Ohm R."/>
            <person name="Pangilinan J."/>
            <person name="Park H.-J."/>
            <person name="Ramirez L."/>
            <person name="Alfaro M."/>
            <person name="Sun H."/>
            <person name="Tritt A."/>
            <person name="Yoshinaga Y."/>
            <person name="Zwiers L.-H."/>
            <person name="Turgeon B."/>
            <person name="Goodwin S."/>
            <person name="Spatafora J."/>
            <person name="Crous P."/>
            <person name="Grigoriev I."/>
        </authorList>
    </citation>
    <scope>NUCLEOTIDE SEQUENCE</scope>
    <source>
        <strain evidence="5">CBS 110217</strain>
    </source>
</reference>
<gene>
    <name evidence="5" type="ORF">EK21DRAFT_81036</name>
</gene>
<protein>
    <submittedName>
        <fullName evidence="5">Ankyrin</fullName>
    </submittedName>
</protein>
<feature type="compositionally biased region" description="Basic and acidic residues" evidence="4">
    <location>
        <begin position="167"/>
        <end position="177"/>
    </location>
</feature>
<dbReference type="PRINTS" id="PR01415">
    <property type="entry name" value="ANKYRIN"/>
</dbReference>
<dbReference type="SMART" id="SM00248">
    <property type="entry name" value="ANK"/>
    <property type="match status" value="5"/>
</dbReference>
<evidence type="ECO:0000313" key="6">
    <source>
        <dbReference type="Proteomes" id="UP000799777"/>
    </source>
</evidence>
<feature type="region of interest" description="Disordered" evidence="4">
    <location>
        <begin position="210"/>
        <end position="233"/>
    </location>
</feature>
<comment type="caution">
    <text evidence="5">The sequence shown here is derived from an EMBL/GenBank/DDBJ whole genome shotgun (WGS) entry which is preliminary data.</text>
</comment>
<dbReference type="Proteomes" id="UP000799777">
    <property type="component" value="Unassembled WGS sequence"/>
</dbReference>
<evidence type="ECO:0000256" key="4">
    <source>
        <dbReference type="SAM" id="MobiDB-lite"/>
    </source>
</evidence>
<dbReference type="PROSITE" id="PS50088">
    <property type="entry name" value="ANK_REPEAT"/>
    <property type="match status" value="2"/>
</dbReference>
<dbReference type="SUPFAM" id="SSF48403">
    <property type="entry name" value="Ankyrin repeat"/>
    <property type="match status" value="1"/>
</dbReference>
<dbReference type="Pfam" id="PF12796">
    <property type="entry name" value="Ank_2"/>
    <property type="match status" value="2"/>
</dbReference>
<proteinExistence type="predicted"/>
<dbReference type="EMBL" id="ML978352">
    <property type="protein sequence ID" value="KAF2023400.1"/>
    <property type="molecule type" value="Genomic_DNA"/>
</dbReference>
<dbReference type="InterPro" id="IPR002110">
    <property type="entry name" value="Ankyrin_rpt"/>
</dbReference>
<feature type="non-terminal residue" evidence="5">
    <location>
        <position position="1"/>
    </location>
</feature>
<feature type="repeat" description="ANK" evidence="3">
    <location>
        <begin position="372"/>
        <end position="408"/>
    </location>
</feature>
<feature type="repeat" description="ANK" evidence="3">
    <location>
        <begin position="267"/>
        <end position="296"/>
    </location>
</feature>
<keyword evidence="6" id="KW-1185">Reference proteome</keyword>
<evidence type="ECO:0000256" key="3">
    <source>
        <dbReference type="PROSITE-ProRule" id="PRU00023"/>
    </source>
</evidence>
<dbReference type="PROSITE" id="PS50297">
    <property type="entry name" value="ANK_REP_REGION"/>
    <property type="match status" value="2"/>
</dbReference>